<protein>
    <submittedName>
        <fullName evidence="6">IclR family transcriptional regulator</fullName>
    </submittedName>
</protein>
<dbReference type="Gene3D" id="3.30.450.40">
    <property type="match status" value="1"/>
</dbReference>
<dbReference type="Pfam" id="PF09339">
    <property type="entry name" value="HTH_IclR"/>
    <property type="match status" value="1"/>
</dbReference>
<evidence type="ECO:0000313" key="7">
    <source>
        <dbReference type="Proteomes" id="UP000235826"/>
    </source>
</evidence>
<dbReference type="InterPro" id="IPR014757">
    <property type="entry name" value="Tscrpt_reg_IclR_C"/>
</dbReference>
<name>A0A2K9PMU9_9FLAO</name>
<dbReference type="AlphaFoldDB" id="A0A2K9PMU9"/>
<dbReference type="RefSeq" id="WP_102755049.1">
    <property type="nucleotide sequence ID" value="NZ_CP025791.1"/>
</dbReference>
<dbReference type="GO" id="GO:0045892">
    <property type="term" value="P:negative regulation of DNA-templated transcription"/>
    <property type="evidence" value="ECO:0007669"/>
    <property type="project" value="TreeGrafter"/>
</dbReference>
<dbReference type="InterPro" id="IPR036390">
    <property type="entry name" value="WH_DNA-bd_sf"/>
</dbReference>
<dbReference type="PANTHER" id="PTHR30136">
    <property type="entry name" value="HELIX-TURN-HELIX TRANSCRIPTIONAL REGULATOR, ICLR FAMILY"/>
    <property type="match status" value="1"/>
</dbReference>
<evidence type="ECO:0000259" key="4">
    <source>
        <dbReference type="PROSITE" id="PS51077"/>
    </source>
</evidence>
<evidence type="ECO:0000256" key="2">
    <source>
        <dbReference type="ARBA" id="ARBA00023125"/>
    </source>
</evidence>
<dbReference type="InterPro" id="IPR029016">
    <property type="entry name" value="GAF-like_dom_sf"/>
</dbReference>
<evidence type="ECO:0000256" key="1">
    <source>
        <dbReference type="ARBA" id="ARBA00023015"/>
    </source>
</evidence>
<dbReference type="GO" id="GO:0003677">
    <property type="term" value="F:DNA binding"/>
    <property type="evidence" value="ECO:0007669"/>
    <property type="project" value="UniProtKB-KW"/>
</dbReference>
<dbReference type="Gene3D" id="1.10.10.10">
    <property type="entry name" value="Winged helix-like DNA-binding domain superfamily/Winged helix DNA-binding domain"/>
    <property type="match status" value="1"/>
</dbReference>
<dbReference type="SMART" id="SM00346">
    <property type="entry name" value="HTH_ICLR"/>
    <property type="match status" value="1"/>
</dbReference>
<dbReference type="GO" id="GO:0003700">
    <property type="term" value="F:DNA-binding transcription factor activity"/>
    <property type="evidence" value="ECO:0007669"/>
    <property type="project" value="TreeGrafter"/>
</dbReference>
<accession>A0A2K9PMU9</accession>
<feature type="domain" description="IclR-ED" evidence="5">
    <location>
        <begin position="71"/>
        <end position="254"/>
    </location>
</feature>
<proteinExistence type="predicted"/>
<dbReference type="KEGG" id="fek:C1H87_06585"/>
<dbReference type="PANTHER" id="PTHR30136:SF7">
    <property type="entry name" value="HTH-TYPE TRANSCRIPTIONAL REGULATOR KDGR-RELATED"/>
    <property type="match status" value="1"/>
</dbReference>
<reference evidence="6 7" key="1">
    <citation type="submission" date="2018-01" db="EMBL/GenBank/DDBJ databases">
        <title>Complete genome sequence of Flavivirga eckloniae ECD14 isolated from seaweed Ecklonia cava.</title>
        <authorList>
            <person name="Lee J.H."/>
            <person name="Baik K.S."/>
            <person name="Seong C.N."/>
        </authorList>
    </citation>
    <scope>NUCLEOTIDE SEQUENCE [LARGE SCALE GENOMIC DNA]</scope>
    <source>
        <strain evidence="6 7">ECD14</strain>
    </source>
</reference>
<dbReference type="SUPFAM" id="SSF55781">
    <property type="entry name" value="GAF domain-like"/>
    <property type="match status" value="1"/>
</dbReference>
<dbReference type="EMBL" id="CP025791">
    <property type="protein sequence ID" value="AUP78393.1"/>
    <property type="molecule type" value="Genomic_DNA"/>
</dbReference>
<evidence type="ECO:0000313" key="6">
    <source>
        <dbReference type="EMBL" id="AUP78393.1"/>
    </source>
</evidence>
<dbReference type="SUPFAM" id="SSF46785">
    <property type="entry name" value="Winged helix' DNA-binding domain"/>
    <property type="match status" value="1"/>
</dbReference>
<dbReference type="InterPro" id="IPR036388">
    <property type="entry name" value="WH-like_DNA-bd_sf"/>
</dbReference>
<keyword evidence="2" id="KW-0238">DNA-binding</keyword>
<gene>
    <name evidence="6" type="ORF">C1H87_06585</name>
</gene>
<sequence length="256" mass="29093">MKEVNKDLNLSVIKAFKLLDVYLSNKQEWGVRELAKETGYNKTTTYRLLSTLESLDIVQKNNDDKYILGLKLFELGNLVSVYKSLRNYSRIPLENIAKEIKETVHFGVLNDHRVLYLNKAESPFGLKVSTLIGSYQHAYCTALGKVLLAFSSKKQISDYLKHIEFETYTSNTIAHSEALLSELKQIRENGYALDMEELELGLICIAIPVFNKKKEVIAGISVSGPSSRFKSENIKSYLSIVKRGASEIETHLRDYN</sequence>
<keyword evidence="1" id="KW-0805">Transcription regulation</keyword>
<dbReference type="PROSITE" id="PS51077">
    <property type="entry name" value="HTH_ICLR"/>
    <property type="match status" value="1"/>
</dbReference>
<dbReference type="InterPro" id="IPR050707">
    <property type="entry name" value="HTH_MetabolicPath_Reg"/>
</dbReference>
<feature type="domain" description="HTH iclR-type" evidence="4">
    <location>
        <begin position="9"/>
        <end position="70"/>
    </location>
</feature>
<keyword evidence="7" id="KW-1185">Reference proteome</keyword>
<organism evidence="6 7">
    <name type="scientific">Flavivirga eckloniae</name>
    <dbReference type="NCBI Taxonomy" id="1803846"/>
    <lineage>
        <taxon>Bacteria</taxon>
        <taxon>Pseudomonadati</taxon>
        <taxon>Bacteroidota</taxon>
        <taxon>Flavobacteriia</taxon>
        <taxon>Flavobacteriales</taxon>
        <taxon>Flavobacteriaceae</taxon>
        <taxon>Flavivirga</taxon>
    </lineage>
</organism>
<dbReference type="Proteomes" id="UP000235826">
    <property type="component" value="Chromosome"/>
</dbReference>
<dbReference type="Pfam" id="PF01614">
    <property type="entry name" value="IclR_C"/>
    <property type="match status" value="1"/>
</dbReference>
<dbReference type="PROSITE" id="PS51078">
    <property type="entry name" value="ICLR_ED"/>
    <property type="match status" value="1"/>
</dbReference>
<evidence type="ECO:0000259" key="5">
    <source>
        <dbReference type="PROSITE" id="PS51078"/>
    </source>
</evidence>
<keyword evidence="3" id="KW-0804">Transcription</keyword>
<dbReference type="InterPro" id="IPR005471">
    <property type="entry name" value="Tscrpt_reg_IclR_N"/>
</dbReference>
<evidence type="ECO:0000256" key="3">
    <source>
        <dbReference type="ARBA" id="ARBA00023163"/>
    </source>
</evidence>
<dbReference type="OrthoDB" id="9791752at2"/>